<dbReference type="EMBL" id="MAAO01000005">
    <property type="protein sequence ID" value="OUR97809.1"/>
    <property type="molecule type" value="Genomic_DNA"/>
</dbReference>
<evidence type="ECO:0000313" key="3">
    <source>
        <dbReference type="EMBL" id="OUR97809.1"/>
    </source>
</evidence>
<proteinExistence type="predicted"/>
<feature type="signal peptide" evidence="2">
    <location>
        <begin position="1"/>
        <end position="18"/>
    </location>
</feature>
<evidence type="ECO:0000256" key="1">
    <source>
        <dbReference type="SAM" id="Coils"/>
    </source>
</evidence>
<keyword evidence="2" id="KW-0732">Signal</keyword>
<comment type="caution">
    <text evidence="3">The sequence shown here is derived from an EMBL/GenBank/DDBJ whole genome shotgun (WGS) entry which is preliminary data.</text>
</comment>
<evidence type="ECO:0000256" key="2">
    <source>
        <dbReference type="SAM" id="SignalP"/>
    </source>
</evidence>
<protein>
    <recommendedName>
        <fullName evidence="5">Secreted protein</fullName>
    </recommendedName>
</protein>
<dbReference type="Proteomes" id="UP000196531">
    <property type="component" value="Unassembled WGS sequence"/>
</dbReference>
<accession>A0A1Y5F9E9</accession>
<evidence type="ECO:0008006" key="5">
    <source>
        <dbReference type="Google" id="ProtNLM"/>
    </source>
</evidence>
<feature type="chain" id="PRO_5012215555" description="Secreted protein" evidence="2">
    <location>
        <begin position="19"/>
        <end position="151"/>
    </location>
</feature>
<sequence length="151" mass="17394">MKKIILVAAFLFFSHSHGQTALGTFKLGDNSGKNKLERIESLEKHLVQMNTMLRELKQNVDNSGKDKDLKKKVDDLTQKQKQILVDVEDLKSNQVPNLKKKVEFIDVEKVEKIIEKFNLYKEETDKKLKVLQDSLKEIDEQLKSVGSPIKT</sequence>
<dbReference type="AlphaFoldDB" id="A0A1Y5F9E9"/>
<evidence type="ECO:0000313" key="4">
    <source>
        <dbReference type="Proteomes" id="UP000196531"/>
    </source>
</evidence>
<feature type="coiled-coil region" evidence="1">
    <location>
        <begin position="39"/>
        <end position="93"/>
    </location>
</feature>
<name>A0A1Y5F9E9_9BACT</name>
<reference evidence="4" key="1">
    <citation type="journal article" date="2017" name="Proc. Natl. Acad. Sci. U.S.A.">
        <title>Simulation of Deepwater Horizon oil plume reveals substrate specialization within a complex community of hydrocarbon-degraders.</title>
        <authorList>
            <person name="Hu P."/>
            <person name="Dubinsky E.A."/>
            <person name="Probst A.J."/>
            <person name="Wang J."/>
            <person name="Sieber C.M.K."/>
            <person name="Tom L.M."/>
            <person name="Gardinali P."/>
            <person name="Banfield J.F."/>
            <person name="Atlas R.M."/>
            <person name="Andersen G.L."/>
        </authorList>
    </citation>
    <scope>NUCLEOTIDE SEQUENCE [LARGE SCALE GENOMIC DNA]</scope>
</reference>
<organism evidence="3 4">
    <name type="scientific">Halobacteriovorax marinus</name>
    <dbReference type="NCBI Taxonomy" id="97084"/>
    <lineage>
        <taxon>Bacteria</taxon>
        <taxon>Pseudomonadati</taxon>
        <taxon>Bdellovibrionota</taxon>
        <taxon>Bacteriovoracia</taxon>
        <taxon>Bacteriovoracales</taxon>
        <taxon>Halobacteriovoraceae</taxon>
        <taxon>Halobacteriovorax</taxon>
    </lineage>
</organism>
<keyword evidence="1" id="KW-0175">Coiled coil</keyword>
<gene>
    <name evidence="3" type="ORF">A9Q84_06305</name>
</gene>